<dbReference type="SUPFAM" id="SSF48239">
    <property type="entry name" value="Terpenoid cyclases/Protein prenyltransferases"/>
    <property type="match status" value="1"/>
</dbReference>
<feature type="domain" description="Alpha-2-macroglobulin" evidence="4">
    <location>
        <begin position="1253"/>
        <end position="1343"/>
    </location>
</feature>
<name>A0ABT8WG37_9FLAO</name>
<evidence type="ECO:0000313" key="5">
    <source>
        <dbReference type="EMBL" id="MDO5972118.1"/>
    </source>
</evidence>
<dbReference type="Pfam" id="PF01835">
    <property type="entry name" value="MG2"/>
    <property type="match status" value="1"/>
</dbReference>
<dbReference type="Pfam" id="PF17973">
    <property type="entry name" value="bMG10"/>
    <property type="match status" value="1"/>
</dbReference>
<organism evidence="5 6">
    <name type="scientific">Flavivirga aquimarina</name>
    <dbReference type="NCBI Taxonomy" id="2027862"/>
    <lineage>
        <taxon>Bacteria</taxon>
        <taxon>Pseudomonadati</taxon>
        <taxon>Bacteroidota</taxon>
        <taxon>Flavobacteriia</taxon>
        <taxon>Flavobacteriales</taxon>
        <taxon>Flavobacteriaceae</taxon>
        <taxon>Flavivirga</taxon>
    </lineage>
</organism>
<dbReference type="Pfam" id="PF07703">
    <property type="entry name" value="A2M_BRD"/>
    <property type="match status" value="1"/>
</dbReference>
<accession>A0ABT8WG37</accession>
<dbReference type="InterPro" id="IPR041246">
    <property type="entry name" value="Bact_MG10"/>
</dbReference>
<dbReference type="PANTHER" id="PTHR40094">
    <property type="entry name" value="ALPHA-2-MACROGLOBULIN HOMOLOG"/>
    <property type="match status" value="1"/>
</dbReference>
<dbReference type="InterPro" id="IPR001599">
    <property type="entry name" value="Macroglobln_a2"/>
</dbReference>
<protein>
    <submittedName>
        <fullName evidence="5">MG2 domain-containing protein</fullName>
    </submittedName>
</protein>
<feature type="chain" id="PRO_5046234423" evidence="2">
    <location>
        <begin position="20"/>
        <end position="2058"/>
    </location>
</feature>
<feature type="signal peptide" evidence="2">
    <location>
        <begin position="1"/>
        <end position="19"/>
    </location>
</feature>
<dbReference type="Pfam" id="PF00207">
    <property type="entry name" value="A2M"/>
    <property type="match status" value="1"/>
</dbReference>
<sequence length="2058" mass="236498">MRNTLPLLIIILFATFSNAQNSKYENLWAKVGQFEAEGLAKSALKTVEDINKLAKKENNAPQVIKSMLLKSKYALTLEEDAQLKVINDFNDAIEKSAFPTKNVLESILANMYWQYFNRNGWKIYNRTKTTEKVDTSDFRTWDLQTLFNEIHIHYQNSLQNGLMLQLEPLSNYDDILDLEEGSKIYRPTLFDFLSHNALQFYKTDQTHITKPAYKFEIENPELLGKSDVFSKLKITSKDSTSLQLNALKIYQNLINFHLKDNAPFALADVNIRRLKFVNRHATFNDKDLILLNILKTEKDRLKAYEVSTLYDYEIAAIYNQQGANYKPKTNEGNQWKIKEALAICNNAISKFPKSDGAEKCTVLKQQIEQSTLQITTENFLPIQQNTRILVQYKNLDQLQFKIFKLTQSQLKKFKKTYRQDKQLAFIKKLNIYKDWNHTLRNEDDYQTHTTEILIPKLNNGNYLIYVSPKNDDKILAFSITQVTNLALVEIESPKYKTFQIIDRNNGTPIKNTAVELSYFKNNDKSLSTENYTTNSYGEIKIKKANIRYRNISVKVKHLGDLAYFGNYYVGQSYKREKEKDVYKAFVFTDRSIYRPGQTVYFKAIAIKAQKGTSEVLANKNVYATLYNSNSEEVKELELKTNEFGSVSGSFILPNNGLNGEYHIEFDSDLASIDLYTEHYFSVEEYKRPKFETTLNPVTETYKVNDSVTIKGNALAYAGSNITDAKVVYRVHRKVQYPRWYFWSHPSFYSKPQEITHGESVTNNKGEFEITFKAIPDQSVNKKGLPVFNYEVTVDVIDLNGETRSATSIVNVGYHALTMNMTIPSLIDKTKKNNAITIDSKNLNGEFVPAKGTVKIYKLDAPKRALRQRPWNAPDYQEFSQEVFENLFPYDAYNDEQNPNNWKKEELVFISSFNTDKTKKLNLGKIKKWESGTYSIVLESKDKFGQLVKDEIKTTLYSDKDKTVTDKQLFAITTNKSNYKVGENALITLGSAASNLSVTLNIEKNHNIIKTYIIQLNNNKKTISVPVNNEDIGGFVINYSFAAFNSFKSGLLNISVPYPKTNLDIETTTFRDKLQPGTDETWSFKIKGPQGDKVSAELLASMYDASLDQFKPYTWSFSPINKPIYYSYHRSNAHQSFGTRYFSIYNNRYTSVHYTQYYDQLNWFGFNINDNSLRFKGLLSVSKPKNVSVSEEESVAFMSANDSANLDEVVVVGYGSTEKKEITSSVTKVSEESINPNEKPNFGNVKVRKNLQETAFFFPQLTTDTEGNVSFSFTTPEALTQWKLQLLTHTKTLESTTKTLTTVTQKELMVIPNAPRFLREGDHITISSKIANLTEKQLSGQAVLILTDAISGEDISTKLIRNPDNSLPLGEMAKPERDFTIPTKGNTQVSWNLSIPNDVQAVQYKIIAKSGTFSDGEQNALPVLSNRMLVTETLPMWVRSNQTKTFTLDKLVSTYLDSAQHKPLSNQSSTLKHHKLTLEITSNPAWYAIQALPYLMEYPYECNEQTFSRYYANALASYIANSNPKIQEVFNQWKSQDVLISNLEKNEELKSILIQETPWLRDAQSETEQKKRIALLFDLNKMTNELQSAIRKLKNNQMNSGAWAWFKGGYENRYITQHIITGFGHLNKLGVTQSPSTLLRADDEKPHDQMISKAIGYLDSEFVNEYKDIKKYNVKVDLNKDHLSYKQLHYLYMRSFFPSIKKSNEVDKIMQYYQTQIQKYWLNRPLYAKGLMALISHRNGDSKTADKILKSLKETSITSEELGMYWKENTNSWFWYQAPLETQALLIEAFSEIENDTETIDNLKIWLLKNKQTNRWKTTKATTDAIYALLLQGSDWLSVTDMVNVVLGGQKITPFNPDNYREESVKIEAGTGYYKTSWNASEIKPEMGEVKLTKKGNGIAWGSLYWQYFEDLDKITSAETPLKLKKKLFLKQHTDTGESISEITKDTHLKVGDLVRVRIELRSDRDMEFIHMKDMRASGLEPINVLSQYKWQDGLGYYESTKDASTNFFFDYLPKGIYVFEYDLRVNNAGNMSNGITTIQSMYAPEFSSHSEGTRLLVK</sequence>
<dbReference type="InterPro" id="IPR011625">
    <property type="entry name" value="A2M_N_BRD"/>
</dbReference>
<dbReference type="InterPro" id="IPR008930">
    <property type="entry name" value="Terpenoid_cyclase/PrenylTrfase"/>
</dbReference>
<dbReference type="Proteomes" id="UP001176883">
    <property type="component" value="Unassembled WGS sequence"/>
</dbReference>
<evidence type="ECO:0000313" key="6">
    <source>
        <dbReference type="Proteomes" id="UP001176883"/>
    </source>
</evidence>
<dbReference type="Gene3D" id="1.50.10.20">
    <property type="match status" value="1"/>
</dbReference>
<dbReference type="SMART" id="SM01359">
    <property type="entry name" value="A2M_N_2"/>
    <property type="match status" value="1"/>
</dbReference>
<dbReference type="PANTHER" id="PTHR40094:SF1">
    <property type="entry name" value="UBIQUITIN DOMAIN-CONTAINING PROTEIN"/>
    <property type="match status" value="1"/>
</dbReference>
<dbReference type="Gene3D" id="2.60.40.1930">
    <property type="match status" value="1"/>
</dbReference>
<evidence type="ECO:0000256" key="1">
    <source>
        <dbReference type="ARBA" id="ARBA00010556"/>
    </source>
</evidence>
<comment type="similarity">
    <text evidence="1">Belongs to the protease inhibitor I39 (alpha-2-macroglobulin) family. Bacterial alpha-2-macroglobulin subfamily.</text>
</comment>
<reference evidence="5" key="1">
    <citation type="submission" date="2023-07" db="EMBL/GenBank/DDBJ databases">
        <title>Two novel species in the genus Flavivirga.</title>
        <authorList>
            <person name="Kwon K."/>
        </authorList>
    </citation>
    <scope>NUCLEOTIDE SEQUENCE</scope>
    <source>
        <strain evidence="5">KCTC 52353</strain>
    </source>
</reference>
<dbReference type="EMBL" id="JAUOEK010000184">
    <property type="protein sequence ID" value="MDO5972118.1"/>
    <property type="molecule type" value="Genomic_DNA"/>
</dbReference>
<comment type="caution">
    <text evidence="5">The sequence shown here is derived from an EMBL/GenBank/DDBJ whole genome shotgun (WGS) entry which is preliminary data.</text>
</comment>
<dbReference type="InterPro" id="IPR002890">
    <property type="entry name" value="MG2"/>
</dbReference>
<proteinExistence type="inferred from homology"/>
<dbReference type="InterPro" id="IPR051802">
    <property type="entry name" value="YfhM-like"/>
</dbReference>
<evidence type="ECO:0000259" key="4">
    <source>
        <dbReference type="SMART" id="SM01360"/>
    </source>
</evidence>
<gene>
    <name evidence="5" type="ORF">Q4Q35_20150</name>
</gene>
<keyword evidence="6" id="KW-1185">Reference proteome</keyword>
<evidence type="ECO:0000259" key="3">
    <source>
        <dbReference type="SMART" id="SM01359"/>
    </source>
</evidence>
<evidence type="ECO:0000256" key="2">
    <source>
        <dbReference type="SAM" id="SignalP"/>
    </source>
</evidence>
<dbReference type="SMART" id="SM01360">
    <property type="entry name" value="A2M"/>
    <property type="match status" value="1"/>
</dbReference>
<dbReference type="RefSeq" id="WP_303279836.1">
    <property type="nucleotide sequence ID" value="NZ_JAUOEK010000184.1"/>
</dbReference>
<keyword evidence="2" id="KW-0732">Signal</keyword>
<feature type="domain" description="Alpha-2-macroglobulin bait region" evidence="3">
    <location>
        <begin position="969"/>
        <end position="1109"/>
    </location>
</feature>